<keyword evidence="1" id="KW-0472">Membrane</keyword>
<dbReference type="EMBL" id="FPAS01000002">
    <property type="protein sequence ID" value="SFT62978.1"/>
    <property type="molecule type" value="Genomic_DNA"/>
</dbReference>
<evidence type="ECO:0000313" key="2">
    <source>
        <dbReference type="EMBL" id="SFT62978.1"/>
    </source>
</evidence>
<evidence type="ECO:0008006" key="4">
    <source>
        <dbReference type="Google" id="ProtNLM"/>
    </source>
</evidence>
<dbReference type="RefSeq" id="WP_139230287.1">
    <property type="nucleotide sequence ID" value="NZ_FPAS01000002.1"/>
</dbReference>
<gene>
    <name evidence="2" type="ORF">SAMN05216474_1422</name>
</gene>
<organism evidence="2 3">
    <name type="scientific">Lishizhenia tianjinensis</name>
    <dbReference type="NCBI Taxonomy" id="477690"/>
    <lineage>
        <taxon>Bacteria</taxon>
        <taxon>Pseudomonadati</taxon>
        <taxon>Bacteroidota</taxon>
        <taxon>Flavobacteriia</taxon>
        <taxon>Flavobacteriales</taxon>
        <taxon>Crocinitomicaceae</taxon>
        <taxon>Lishizhenia</taxon>
    </lineage>
</organism>
<feature type="transmembrane region" description="Helical" evidence="1">
    <location>
        <begin position="191"/>
        <end position="215"/>
    </location>
</feature>
<feature type="transmembrane region" description="Helical" evidence="1">
    <location>
        <begin position="67"/>
        <end position="85"/>
    </location>
</feature>
<accession>A0A1I6ZJV2</accession>
<dbReference type="OrthoDB" id="1467627at2"/>
<name>A0A1I6ZJV2_9FLAO</name>
<feature type="transmembrane region" description="Helical" evidence="1">
    <location>
        <begin position="365"/>
        <end position="393"/>
    </location>
</feature>
<dbReference type="Proteomes" id="UP000236454">
    <property type="component" value="Unassembled WGS sequence"/>
</dbReference>
<reference evidence="2 3" key="1">
    <citation type="submission" date="2016-10" db="EMBL/GenBank/DDBJ databases">
        <authorList>
            <person name="de Groot N.N."/>
        </authorList>
    </citation>
    <scope>NUCLEOTIDE SEQUENCE [LARGE SCALE GENOMIC DNA]</scope>
    <source>
        <strain evidence="2 3">CGMCC 1.7005</strain>
    </source>
</reference>
<feature type="transmembrane region" description="Helical" evidence="1">
    <location>
        <begin position="126"/>
        <end position="147"/>
    </location>
</feature>
<keyword evidence="1" id="KW-1133">Transmembrane helix</keyword>
<feature type="transmembrane region" description="Helical" evidence="1">
    <location>
        <begin position="159"/>
        <end position="179"/>
    </location>
</feature>
<keyword evidence="1" id="KW-0812">Transmembrane</keyword>
<evidence type="ECO:0000313" key="3">
    <source>
        <dbReference type="Proteomes" id="UP000236454"/>
    </source>
</evidence>
<dbReference type="STRING" id="477690.SAMN05216474_1422"/>
<feature type="transmembrane region" description="Helical" evidence="1">
    <location>
        <begin position="38"/>
        <end position="55"/>
    </location>
</feature>
<feature type="transmembrane region" description="Helical" evidence="1">
    <location>
        <begin position="235"/>
        <end position="253"/>
    </location>
</feature>
<feature type="transmembrane region" description="Helical" evidence="1">
    <location>
        <begin position="7"/>
        <end position="26"/>
    </location>
</feature>
<feature type="transmembrane region" description="Helical" evidence="1">
    <location>
        <begin position="334"/>
        <end position="353"/>
    </location>
</feature>
<sequence>MNLANYIFYILLFVGFFLPTNSNMYIPLPGVLLKVNELAFLLLPVINLFCKSNIAKHKIDNKLRKNIFFILITVLITEFVLKPFLFGQSVGDSFKSFRIGLPLFASLLILYQGIRVNVRTFWKVLLFAIGISVLLSVLSIFIYLPIYYKADEENVLNMLQGRIVNSNGSFGIIGLYLLFADKEKWYNEGKLVKIVSVLSVIALILTFNRTYLALLALELLYLTYKSFSLNTLKRLVVLTTMFLAVISYSYYNFGMIRRQMDKRILSIINSEVSIHESTIKGNRDMIYEGIRLRIDENYWLIGLPYKIPIFIRPSMYGKESQELRKTDTSIINVLLRYGVIPLILITLVFNLLIKRDKNYGFKTVFIIYLLASLNTDSLVGQNAIFFLILFFIIRNSFINEKNSFYSQNRS</sequence>
<proteinExistence type="predicted"/>
<protein>
    <recommendedName>
        <fullName evidence="4">O-Antigen ligase</fullName>
    </recommendedName>
</protein>
<dbReference type="AlphaFoldDB" id="A0A1I6ZJV2"/>
<feature type="transmembrane region" description="Helical" evidence="1">
    <location>
        <begin position="97"/>
        <end position="114"/>
    </location>
</feature>
<evidence type="ECO:0000256" key="1">
    <source>
        <dbReference type="SAM" id="Phobius"/>
    </source>
</evidence>
<keyword evidence="3" id="KW-1185">Reference proteome</keyword>